<feature type="domain" description="Dihydroorotase catalytic" evidence="7">
    <location>
        <begin position="48"/>
        <end position="232"/>
    </location>
</feature>
<dbReference type="InterPro" id="IPR004722">
    <property type="entry name" value="DHOase"/>
</dbReference>
<feature type="binding site" evidence="6">
    <location>
        <position position="58"/>
    </location>
    <ligand>
        <name>Zn(2+)</name>
        <dbReference type="ChEBI" id="CHEBI:29105"/>
        <label>1</label>
    </ligand>
</feature>
<dbReference type="HAMAP" id="MF_00220_B">
    <property type="entry name" value="PyrC_classI_B"/>
    <property type="match status" value="1"/>
</dbReference>
<feature type="binding site" evidence="6">
    <location>
        <position position="175"/>
    </location>
    <ligand>
        <name>Zn(2+)</name>
        <dbReference type="ChEBI" id="CHEBI:29105"/>
        <label>2</label>
    </ligand>
</feature>
<comment type="function">
    <text evidence="1 6">Catalyzes the reversible cyclization of carbamoyl aspartate to dihydroorotate.</text>
</comment>
<dbReference type="PROSITE" id="PS00482">
    <property type="entry name" value="DIHYDROOROTASE_1"/>
    <property type="match status" value="1"/>
</dbReference>
<feature type="binding site" evidence="6">
    <location>
        <position position="305"/>
    </location>
    <ligand>
        <name>substrate</name>
    </ligand>
</feature>
<sequence>MTIVIKGGSVVGVSGVKKVDVLIDNDIIAKVGNNLKGDVSLDATGCHIFPGFVDLHAHLREPGREDTETIETASRAGAKGGYTALIAMPNTNPAHDSVTVIEFVREQARKAGLLDVFPSGCITMGRQGESLAPLAELCAAGVRIFTDDGSGVQDPVLMGRAMQYAKTLGVTMAQHCEVSALTQGAVMNECGCSSDMGVPGWPAIAEEMMVHRDIEMSRVTGASVHFLHLSTARSVELVRAAKSEGLNVTAEVTPHHLSLTQELLTTFDPIYKVNPPLRSMTDIQALKAGLLDGTIDAVATDHAPHARRDKELSLDQAPPGMIGLETALGVVLSAVDLDPVQIAAVMSRNPARIAQITDNHGCNIEVGDTANLCVVDLNAMWQVNPAKLASKSKNTPFVGRQLRGMVRSTMYRGKITVQDGEAQK</sequence>
<dbReference type="NCBIfam" id="TIGR00857">
    <property type="entry name" value="pyrC_multi"/>
    <property type="match status" value="1"/>
</dbReference>
<evidence type="ECO:0000313" key="8">
    <source>
        <dbReference type="EMBL" id="KRO48529.1"/>
    </source>
</evidence>
<dbReference type="EMBL" id="LIBJ01000080">
    <property type="protein sequence ID" value="KRO48529.1"/>
    <property type="molecule type" value="Genomic_DNA"/>
</dbReference>
<protein>
    <recommendedName>
        <fullName evidence="6">Dihydroorotase</fullName>
        <shortName evidence="6">DHOase</shortName>
        <ecNumber evidence="6">3.5.2.3</ecNumber>
    </recommendedName>
</protein>
<dbReference type="InterPro" id="IPR050138">
    <property type="entry name" value="DHOase/Allantoinase_Hydrolase"/>
</dbReference>
<feature type="binding site" evidence="6">
    <location>
        <begin position="58"/>
        <end position="60"/>
    </location>
    <ligand>
        <name>substrate</name>
    </ligand>
</feature>
<dbReference type="GO" id="GO:0008270">
    <property type="term" value="F:zinc ion binding"/>
    <property type="evidence" value="ECO:0007669"/>
    <property type="project" value="UniProtKB-UniRule"/>
</dbReference>
<comment type="cofactor">
    <cofactor evidence="6">
        <name>Zn(2+)</name>
        <dbReference type="ChEBI" id="CHEBI:29105"/>
    </cofactor>
    <text evidence="6">Binds 2 Zn(2+) ions per subunit.</text>
</comment>
<dbReference type="InterPro" id="IPR002195">
    <property type="entry name" value="Dihydroorotase_CS"/>
</dbReference>
<keyword evidence="4 6" id="KW-0378">Hydrolase</keyword>
<evidence type="ECO:0000259" key="7">
    <source>
        <dbReference type="Pfam" id="PF12890"/>
    </source>
</evidence>
<dbReference type="CDD" id="cd01317">
    <property type="entry name" value="DHOase_IIa"/>
    <property type="match status" value="1"/>
</dbReference>
<feature type="binding site" evidence="6">
    <location>
        <begin position="319"/>
        <end position="320"/>
    </location>
    <ligand>
        <name>substrate</name>
    </ligand>
</feature>
<dbReference type="UniPathway" id="UPA00070">
    <property type="reaction ID" value="UER00117"/>
</dbReference>
<evidence type="ECO:0000313" key="9">
    <source>
        <dbReference type="Proteomes" id="UP000051017"/>
    </source>
</evidence>
<keyword evidence="5 6" id="KW-0665">Pyrimidine biosynthesis</keyword>
<evidence type="ECO:0000256" key="4">
    <source>
        <dbReference type="ARBA" id="ARBA00022801"/>
    </source>
</evidence>
<feature type="binding site" evidence="6">
    <location>
        <position position="56"/>
    </location>
    <ligand>
        <name>Zn(2+)</name>
        <dbReference type="ChEBI" id="CHEBI:29105"/>
        <label>1</label>
    </ligand>
</feature>
<dbReference type="Proteomes" id="UP000051017">
    <property type="component" value="Unassembled WGS sequence"/>
</dbReference>
<dbReference type="GO" id="GO:0044205">
    <property type="term" value="P:'de novo' UMP biosynthetic process"/>
    <property type="evidence" value="ECO:0007669"/>
    <property type="project" value="UniProtKB-UniRule"/>
</dbReference>
<comment type="catalytic activity">
    <reaction evidence="6">
        <text>(S)-dihydroorotate + H2O = N-carbamoyl-L-aspartate + H(+)</text>
        <dbReference type="Rhea" id="RHEA:24296"/>
        <dbReference type="ChEBI" id="CHEBI:15377"/>
        <dbReference type="ChEBI" id="CHEBI:15378"/>
        <dbReference type="ChEBI" id="CHEBI:30864"/>
        <dbReference type="ChEBI" id="CHEBI:32814"/>
        <dbReference type="EC" id="3.5.2.3"/>
    </reaction>
</comment>
<name>A0A0R2QDZ3_9ACTN</name>
<evidence type="ECO:0000256" key="2">
    <source>
        <dbReference type="ARBA" id="ARBA00010286"/>
    </source>
</evidence>
<feature type="binding site" evidence="6">
    <location>
        <position position="228"/>
    </location>
    <ligand>
        <name>Zn(2+)</name>
        <dbReference type="ChEBI" id="CHEBI:29105"/>
        <label>2</label>
    </ligand>
</feature>
<dbReference type="PANTHER" id="PTHR43668:SF2">
    <property type="entry name" value="ALLANTOINASE"/>
    <property type="match status" value="1"/>
</dbReference>
<organism evidence="8 9">
    <name type="scientific">Acidimicrobiia bacterium BACL6 MAG-120924-bin43</name>
    <dbReference type="NCBI Taxonomy" id="1655583"/>
    <lineage>
        <taxon>Bacteria</taxon>
        <taxon>Bacillati</taxon>
        <taxon>Actinomycetota</taxon>
        <taxon>Acidimicrobiia</taxon>
        <taxon>acIV cluster</taxon>
    </lineage>
</organism>
<evidence type="ECO:0000256" key="3">
    <source>
        <dbReference type="ARBA" id="ARBA00022723"/>
    </source>
</evidence>
<feature type="binding site" evidence="6">
    <location>
        <position position="301"/>
    </location>
    <ligand>
        <name>Zn(2+)</name>
        <dbReference type="ChEBI" id="CHEBI:29105"/>
        <label>1</label>
    </ligand>
</feature>
<comment type="similarity">
    <text evidence="2 6">Belongs to the metallo-dependent hydrolases superfamily. DHOase family. Class I DHOase subfamily.</text>
</comment>
<dbReference type="AlphaFoldDB" id="A0A0R2QDZ3"/>
<feature type="binding site" evidence="6">
    <location>
        <position position="148"/>
    </location>
    <ligand>
        <name>Zn(2+)</name>
        <dbReference type="ChEBI" id="CHEBI:29105"/>
        <label>1</label>
    </ligand>
</feature>
<keyword evidence="6" id="KW-0862">Zinc</keyword>
<evidence type="ECO:0000256" key="5">
    <source>
        <dbReference type="ARBA" id="ARBA00022975"/>
    </source>
</evidence>
<dbReference type="PROSITE" id="PS00483">
    <property type="entry name" value="DIHYDROOROTASE_2"/>
    <property type="match status" value="1"/>
</dbReference>
<feature type="binding site" evidence="6">
    <location>
        <position position="274"/>
    </location>
    <ligand>
        <name>substrate</name>
    </ligand>
</feature>
<evidence type="ECO:0000256" key="6">
    <source>
        <dbReference type="HAMAP-Rule" id="MF_00220"/>
    </source>
</evidence>
<dbReference type="Pfam" id="PF12890">
    <property type="entry name" value="DHOase"/>
    <property type="match status" value="1"/>
</dbReference>
<dbReference type="GO" id="GO:0005737">
    <property type="term" value="C:cytoplasm"/>
    <property type="evidence" value="ECO:0007669"/>
    <property type="project" value="TreeGrafter"/>
</dbReference>
<dbReference type="PANTHER" id="PTHR43668">
    <property type="entry name" value="ALLANTOINASE"/>
    <property type="match status" value="1"/>
</dbReference>
<accession>A0A0R2QDZ3</accession>
<proteinExistence type="inferred from homology"/>
<gene>
    <name evidence="6 8" type="primary">pyrC</name>
    <name evidence="8" type="ORF">ABR75_06635</name>
</gene>
<feature type="active site" evidence="6">
    <location>
        <position position="301"/>
    </location>
</feature>
<dbReference type="EC" id="3.5.2.3" evidence="6"/>
<dbReference type="InterPro" id="IPR032466">
    <property type="entry name" value="Metal_Hydrolase"/>
</dbReference>
<feature type="binding site" evidence="6">
    <location>
        <position position="90"/>
    </location>
    <ligand>
        <name>substrate</name>
    </ligand>
</feature>
<dbReference type="SUPFAM" id="SSF51338">
    <property type="entry name" value="Composite domain of metallo-dependent hydrolases"/>
    <property type="match status" value="1"/>
</dbReference>
<dbReference type="GO" id="GO:0004151">
    <property type="term" value="F:dihydroorotase activity"/>
    <property type="evidence" value="ECO:0007669"/>
    <property type="project" value="UniProtKB-UniRule"/>
</dbReference>
<reference evidence="8 9" key="1">
    <citation type="submission" date="2015-10" db="EMBL/GenBank/DDBJ databases">
        <title>Metagenome-Assembled Genomes uncover a global brackish microbiome.</title>
        <authorList>
            <person name="Hugerth L.W."/>
            <person name="Larsson J."/>
            <person name="Alneberg J."/>
            <person name="Lindh M.V."/>
            <person name="Legrand C."/>
            <person name="Pinhassi J."/>
            <person name="Andersson A.F."/>
        </authorList>
    </citation>
    <scope>NUCLEOTIDE SEQUENCE [LARGE SCALE GENOMIC DNA]</scope>
    <source>
        <strain evidence="8">BACL6 MAG-120924-bin43</strain>
    </source>
</reference>
<dbReference type="GO" id="GO:0004038">
    <property type="term" value="F:allantoinase activity"/>
    <property type="evidence" value="ECO:0007669"/>
    <property type="project" value="TreeGrafter"/>
</dbReference>
<comment type="pathway">
    <text evidence="6">Pyrimidine metabolism; UMP biosynthesis via de novo pathway; (S)-dihydroorotate from bicarbonate: step 3/3.</text>
</comment>
<dbReference type="InterPro" id="IPR024403">
    <property type="entry name" value="DHOase_cat"/>
</dbReference>
<evidence type="ECO:0000256" key="1">
    <source>
        <dbReference type="ARBA" id="ARBA00002368"/>
    </source>
</evidence>
<comment type="caution">
    <text evidence="8">The sequence shown here is derived from an EMBL/GenBank/DDBJ whole genome shotgun (WGS) entry which is preliminary data.</text>
</comment>
<dbReference type="GO" id="GO:0006145">
    <property type="term" value="P:purine nucleobase catabolic process"/>
    <property type="evidence" value="ECO:0007669"/>
    <property type="project" value="TreeGrafter"/>
</dbReference>
<feature type="binding site" evidence="6">
    <location>
        <position position="148"/>
    </location>
    <ligand>
        <name>Zn(2+)</name>
        <dbReference type="ChEBI" id="CHEBI:29105"/>
        <label>2</label>
    </ligand>
</feature>
<dbReference type="SUPFAM" id="SSF51556">
    <property type="entry name" value="Metallo-dependent hydrolases"/>
    <property type="match status" value="1"/>
</dbReference>
<dbReference type="Gene3D" id="3.20.20.140">
    <property type="entry name" value="Metal-dependent hydrolases"/>
    <property type="match status" value="1"/>
</dbReference>
<keyword evidence="3 6" id="KW-0479">Metal-binding</keyword>
<dbReference type="InterPro" id="IPR011059">
    <property type="entry name" value="Metal-dep_hydrolase_composite"/>
</dbReference>